<comment type="caution">
    <text evidence="2">The sequence shown here is derived from an EMBL/GenBank/DDBJ whole genome shotgun (WGS) entry which is preliminary data.</text>
</comment>
<gene>
    <name evidence="2" type="ORF">Bca52824_022321</name>
</gene>
<proteinExistence type="predicted"/>
<dbReference type="EMBL" id="JAAMPC010000005">
    <property type="protein sequence ID" value="KAG2310764.1"/>
    <property type="molecule type" value="Genomic_DNA"/>
</dbReference>
<evidence type="ECO:0000313" key="3">
    <source>
        <dbReference type="Proteomes" id="UP000886595"/>
    </source>
</evidence>
<accession>A0A8X8AR67</accession>
<name>A0A8X8AR67_BRACI</name>
<reference evidence="2 3" key="1">
    <citation type="submission" date="2020-02" db="EMBL/GenBank/DDBJ databases">
        <authorList>
            <person name="Ma Q."/>
            <person name="Huang Y."/>
            <person name="Song X."/>
            <person name="Pei D."/>
        </authorList>
    </citation>
    <scope>NUCLEOTIDE SEQUENCE [LARGE SCALE GENOMIC DNA]</scope>
    <source>
        <strain evidence="2">Sxm20200214</strain>
        <tissue evidence="2">Leaf</tissue>
    </source>
</reference>
<sequence>MGAAASHVPLLITAHSLTASISAIFTQCGLTGAARFLVSIPSPFGAQHEPPLFCLFSSTEQAIGQQACSPPRHLVASPAPTLDFLVKNLHQWFQSNRSLGMGFQILVVGLRFSLGFTESYMSMSRYSNIGILVFSLLTSALNPPLNIVKSISSPLTLVTTPIPDSMLPRPLIILPEIPIIRFVWEVNARHHFQ</sequence>
<dbReference type="Proteomes" id="UP000886595">
    <property type="component" value="Unassembled WGS sequence"/>
</dbReference>
<keyword evidence="1" id="KW-0732">Signal</keyword>
<feature type="chain" id="PRO_5036484600" evidence="1">
    <location>
        <begin position="24"/>
        <end position="193"/>
    </location>
</feature>
<evidence type="ECO:0000313" key="2">
    <source>
        <dbReference type="EMBL" id="KAG2310764.1"/>
    </source>
</evidence>
<protein>
    <submittedName>
        <fullName evidence="2">Uncharacterized protein</fullName>
    </submittedName>
</protein>
<dbReference type="AlphaFoldDB" id="A0A8X8AR67"/>
<evidence type="ECO:0000256" key="1">
    <source>
        <dbReference type="SAM" id="SignalP"/>
    </source>
</evidence>
<feature type="signal peptide" evidence="1">
    <location>
        <begin position="1"/>
        <end position="23"/>
    </location>
</feature>
<organism evidence="2 3">
    <name type="scientific">Brassica carinata</name>
    <name type="common">Ethiopian mustard</name>
    <name type="synonym">Abyssinian cabbage</name>
    <dbReference type="NCBI Taxonomy" id="52824"/>
    <lineage>
        <taxon>Eukaryota</taxon>
        <taxon>Viridiplantae</taxon>
        <taxon>Streptophyta</taxon>
        <taxon>Embryophyta</taxon>
        <taxon>Tracheophyta</taxon>
        <taxon>Spermatophyta</taxon>
        <taxon>Magnoliopsida</taxon>
        <taxon>eudicotyledons</taxon>
        <taxon>Gunneridae</taxon>
        <taxon>Pentapetalae</taxon>
        <taxon>rosids</taxon>
        <taxon>malvids</taxon>
        <taxon>Brassicales</taxon>
        <taxon>Brassicaceae</taxon>
        <taxon>Brassiceae</taxon>
        <taxon>Brassica</taxon>
    </lineage>
</organism>
<keyword evidence="3" id="KW-1185">Reference proteome</keyword>